<dbReference type="Proteomes" id="UP000095287">
    <property type="component" value="Unplaced"/>
</dbReference>
<dbReference type="AlphaFoldDB" id="A0A1I7ZCT3"/>
<evidence type="ECO:0000256" key="1">
    <source>
        <dbReference type="SAM" id="MobiDB-lite"/>
    </source>
</evidence>
<evidence type="ECO:0000256" key="3">
    <source>
        <dbReference type="SAM" id="SignalP"/>
    </source>
</evidence>
<evidence type="ECO:0000313" key="4">
    <source>
        <dbReference type="Proteomes" id="UP000095287"/>
    </source>
</evidence>
<name>A0A1I7ZCT3_9BILA</name>
<keyword evidence="3" id="KW-0732">Signal</keyword>
<evidence type="ECO:0000313" key="5">
    <source>
        <dbReference type="WBParaSite" id="L893_g25058.t1"/>
    </source>
</evidence>
<proteinExistence type="predicted"/>
<feature type="chain" id="PRO_5009313266" evidence="3">
    <location>
        <begin position="18"/>
        <end position="425"/>
    </location>
</feature>
<dbReference type="WBParaSite" id="L893_g25058.t1">
    <property type="protein sequence ID" value="L893_g25058.t1"/>
    <property type="gene ID" value="L893_g25058"/>
</dbReference>
<protein>
    <submittedName>
        <fullName evidence="5">Pep_M12B_propep domain-containing protein</fullName>
    </submittedName>
</protein>
<keyword evidence="2" id="KW-0472">Membrane</keyword>
<keyword evidence="4" id="KW-1185">Reference proteome</keyword>
<accession>A0A1I7ZCT3</accession>
<feature type="region of interest" description="Disordered" evidence="1">
    <location>
        <begin position="292"/>
        <end position="311"/>
    </location>
</feature>
<sequence length="425" mass="46826">MHAYLALVLFLASFVQSRVDVSHKQNKEFVGRLAIGQFAIVHPKSEEGTIRVNDRLLLEVERNNFSFSGFEDVENCFFQGKVAGVEDSFVALSTCFGIRGSIFFKNGSSFGIWPLNRTKNGRNAAHVLYHTRLNLTVDPTGKAQKLRSKFVNVELDVQGTTEFDGSKDKAFFYLLDAINIADLLSLRLMNLRLAARPSFASPAHLKVSLSSAKTLKKRAQHFFGNLCDVAQKEIQVQPLDSLTTHGTAESIVKAVSEALGIPVDLSCAFCLVGVIENRRCLQDYPLSLPSPSPIEVTSTSPEAPVTSAGDKEPQALRSYQVNSVAILLAMLGVGAFLFVLLTVLHLTYRRRTPKEAKVVKEVKVVAPRKTTITFASTLPSYKSDQRRESKNRKIFEALEKTKIKGTEDVEVASNVSTKGSCDVPI</sequence>
<keyword evidence="2" id="KW-1133">Transmembrane helix</keyword>
<feature type="transmembrane region" description="Helical" evidence="2">
    <location>
        <begin position="324"/>
        <end position="348"/>
    </location>
</feature>
<keyword evidence="2" id="KW-0812">Transmembrane</keyword>
<organism evidence="4 5">
    <name type="scientific">Steinernema glaseri</name>
    <dbReference type="NCBI Taxonomy" id="37863"/>
    <lineage>
        <taxon>Eukaryota</taxon>
        <taxon>Metazoa</taxon>
        <taxon>Ecdysozoa</taxon>
        <taxon>Nematoda</taxon>
        <taxon>Chromadorea</taxon>
        <taxon>Rhabditida</taxon>
        <taxon>Tylenchina</taxon>
        <taxon>Panagrolaimomorpha</taxon>
        <taxon>Strongyloidoidea</taxon>
        <taxon>Steinernematidae</taxon>
        <taxon>Steinernema</taxon>
    </lineage>
</organism>
<feature type="signal peptide" evidence="3">
    <location>
        <begin position="1"/>
        <end position="17"/>
    </location>
</feature>
<evidence type="ECO:0000256" key="2">
    <source>
        <dbReference type="SAM" id="Phobius"/>
    </source>
</evidence>
<reference evidence="5" key="1">
    <citation type="submission" date="2016-11" db="UniProtKB">
        <authorList>
            <consortium name="WormBaseParasite"/>
        </authorList>
    </citation>
    <scope>IDENTIFICATION</scope>
</reference>